<dbReference type="PANTHER" id="PTHR10071">
    <property type="entry name" value="TRANSCRIPTION FACTOR GATA FAMILY MEMBER"/>
    <property type="match status" value="1"/>
</dbReference>
<dbReference type="PANTHER" id="PTHR10071:SF281">
    <property type="entry name" value="BOX A-BINDING FACTOR-RELATED"/>
    <property type="match status" value="1"/>
</dbReference>
<dbReference type="STRING" id="1344416.A0A139AD16"/>
<keyword evidence="3 8" id="KW-0863">Zinc-finger</keyword>
<dbReference type="GO" id="GO:0000122">
    <property type="term" value="P:negative regulation of transcription by RNA polymerase II"/>
    <property type="evidence" value="ECO:0007669"/>
    <property type="project" value="TreeGrafter"/>
</dbReference>
<feature type="compositionally biased region" description="Low complexity" evidence="9">
    <location>
        <begin position="397"/>
        <end position="431"/>
    </location>
</feature>
<feature type="region of interest" description="Disordered" evidence="9">
    <location>
        <begin position="991"/>
        <end position="1026"/>
    </location>
</feature>
<feature type="domain" description="GATA-type" evidence="10">
    <location>
        <begin position="440"/>
        <end position="492"/>
    </location>
</feature>
<feature type="region of interest" description="Disordered" evidence="9">
    <location>
        <begin position="758"/>
        <end position="835"/>
    </location>
</feature>
<dbReference type="CDD" id="cd00202">
    <property type="entry name" value="ZnF_GATA"/>
    <property type="match status" value="1"/>
</dbReference>
<gene>
    <name evidence="11" type="ORF">M427DRAFT_70451</name>
</gene>
<organism evidence="11 12">
    <name type="scientific">Gonapodya prolifera (strain JEL478)</name>
    <name type="common">Monoblepharis prolifera</name>
    <dbReference type="NCBI Taxonomy" id="1344416"/>
    <lineage>
        <taxon>Eukaryota</taxon>
        <taxon>Fungi</taxon>
        <taxon>Fungi incertae sedis</taxon>
        <taxon>Chytridiomycota</taxon>
        <taxon>Chytridiomycota incertae sedis</taxon>
        <taxon>Monoblepharidomycetes</taxon>
        <taxon>Monoblepharidales</taxon>
        <taxon>Gonapodyaceae</taxon>
        <taxon>Gonapodya</taxon>
    </lineage>
</organism>
<evidence type="ECO:0000256" key="1">
    <source>
        <dbReference type="ARBA" id="ARBA00004123"/>
    </source>
</evidence>
<evidence type="ECO:0000259" key="10">
    <source>
        <dbReference type="PROSITE" id="PS50114"/>
    </source>
</evidence>
<dbReference type="GO" id="GO:0005634">
    <property type="term" value="C:nucleus"/>
    <property type="evidence" value="ECO:0007669"/>
    <property type="project" value="UniProtKB-SubCell"/>
</dbReference>
<dbReference type="Gene3D" id="3.30.50.10">
    <property type="entry name" value="Erythroid Transcription Factor GATA-1, subunit A"/>
    <property type="match status" value="1"/>
</dbReference>
<feature type="region of interest" description="Disordered" evidence="9">
    <location>
        <begin position="1124"/>
        <end position="1182"/>
    </location>
</feature>
<keyword evidence="5" id="KW-0805">Transcription regulation</keyword>
<dbReference type="EMBL" id="KQ965767">
    <property type="protein sequence ID" value="KXS14667.1"/>
    <property type="molecule type" value="Genomic_DNA"/>
</dbReference>
<dbReference type="GO" id="GO:0008270">
    <property type="term" value="F:zinc ion binding"/>
    <property type="evidence" value="ECO:0007669"/>
    <property type="project" value="UniProtKB-KW"/>
</dbReference>
<feature type="region of interest" description="Disordered" evidence="9">
    <location>
        <begin position="218"/>
        <end position="238"/>
    </location>
</feature>
<feature type="region of interest" description="Disordered" evidence="9">
    <location>
        <begin position="367"/>
        <end position="455"/>
    </location>
</feature>
<evidence type="ECO:0000256" key="6">
    <source>
        <dbReference type="ARBA" id="ARBA00023163"/>
    </source>
</evidence>
<feature type="compositionally biased region" description="Low complexity" evidence="9">
    <location>
        <begin position="643"/>
        <end position="658"/>
    </location>
</feature>
<evidence type="ECO:0000313" key="11">
    <source>
        <dbReference type="EMBL" id="KXS14667.1"/>
    </source>
</evidence>
<dbReference type="OrthoDB" id="515401at2759"/>
<keyword evidence="2" id="KW-0479">Metal-binding</keyword>
<feature type="compositionally biased region" description="Low complexity" evidence="9">
    <location>
        <begin position="1152"/>
        <end position="1170"/>
    </location>
</feature>
<dbReference type="PROSITE" id="PS50114">
    <property type="entry name" value="GATA_ZN_FINGER_2"/>
    <property type="match status" value="1"/>
</dbReference>
<feature type="region of interest" description="Disordered" evidence="9">
    <location>
        <begin position="54"/>
        <end position="81"/>
    </location>
</feature>
<evidence type="ECO:0000256" key="8">
    <source>
        <dbReference type="PROSITE-ProRule" id="PRU00094"/>
    </source>
</evidence>
<feature type="region of interest" description="Disordered" evidence="9">
    <location>
        <begin position="300"/>
        <end position="321"/>
    </location>
</feature>
<proteinExistence type="predicted"/>
<evidence type="ECO:0000313" key="12">
    <source>
        <dbReference type="Proteomes" id="UP000070544"/>
    </source>
</evidence>
<feature type="compositionally biased region" description="Gly residues" evidence="9">
    <location>
        <begin position="54"/>
        <end position="63"/>
    </location>
</feature>
<feature type="compositionally biased region" description="Pro residues" evidence="9">
    <location>
        <begin position="432"/>
        <end position="442"/>
    </location>
</feature>
<dbReference type="GO" id="GO:0000981">
    <property type="term" value="F:DNA-binding transcription factor activity, RNA polymerase II-specific"/>
    <property type="evidence" value="ECO:0007669"/>
    <property type="project" value="TreeGrafter"/>
</dbReference>
<dbReference type="SUPFAM" id="SSF57716">
    <property type="entry name" value="Glucocorticoid receptor-like (DNA-binding domain)"/>
    <property type="match status" value="1"/>
</dbReference>
<keyword evidence="7" id="KW-0539">Nucleus</keyword>
<dbReference type="Proteomes" id="UP000070544">
    <property type="component" value="Unassembled WGS sequence"/>
</dbReference>
<evidence type="ECO:0000256" key="9">
    <source>
        <dbReference type="SAM" id="MobiDB-lite"/>
    </source>
</evidence>
<dbReference type="GO" id="GO:0045944">
    <property type="term" value="P:positive regulation of transcription by RNA polymerase II"/>
    <property type="evidence" value="ECO:0007669"/>
    <property type="project" value="TreeGrafter"/>
</dbReference>
<feature type="compositionally biased region" description="Low complexity" evidence="9">
    <location>
        <begin position="367"/>
        <end position="387"/>
    </location>
</feature>
<feature type="compositionally biased region" description="Low complexity" evidence="9">
    <location>
        <begin position="307"/>
        <end position="320"/>
    </location>
</feature>
<feature type="compositionally biased region" description="Pro residues" evidence="9">
    <location>
        <begin position="1004"/>
        <end position="1017"/>
    </location>
</feature>
<accession>A0A139AD16</accession>
<dbReference type="GO" id="GO:0000978">
    <property type="term" value="F:RNA polymerase II cis-regulatory region sequence-specific DNA binding"/>
    <property type="evidence" value="ECO:0007669"/>
    <property type="project" value="TreeGrafter"/>
</dbReference>
<dbReference type="AlphaFoldDB" id="A0A139AD16"/>
<keyword evidence="12" id="KW-1185">Reference proteome</keyword>
<reference evidence="11 12" key="1">
    <citation type="journal article" date="2015" name="Genome Biol. Evol.">
        <title>Phylogenomic analyses indicate that early fungi evolved digesting cell walls of algal ancestors of land plants.</title>
        <authorList>
            <person name="Chang Y."/>
            <person name="Wang S."/>
            <person name="Sekimoto S."/>
            <person name="Aerts A.L."/>
            <person name="Choi C."/>
            <person name="Clum A."/>
            <person name="LaButti K.M."/>
            <person name="Lindquist E.A."/>
            <person name="Yee Ngan C."/>
            <person name="Ohm R.A."/>
            <person name="Salamov A.A."/>
            <person name="Grigoriev I.V."/>
            <person name="Spatafora J.W."/>
            <person name="Berbee M.L."/>
        </authorList>
    </citation>
    <scope>NUCLEOTIDE SEQUENCE [LARGE SCALE GENOMIC DNA]</scope>
    <source>
        <strain evidence="11 12">JEL478</strain>
    </source>
</reference>
<keyword evidence="6" id="KW-0804">Transcription</keyword>
<dbReference type="InterPro" id="IPR039355">
    <property type="entry name" value="Transcription_factor_GATA"/>
</dbReference>
<sequence length="1238" mass="124969">MASMQGAGGAAAAGGVGPDLSRGGRMQLLAARMQPPTYSGIGVRMLRGVGLTGTGGGFGGESGSGDVRAQGQPGGQVGQTGVTKAERIHGYPSPEDNVMGVAASASAEGHSANVKGVEGRVVGTGMLSGLMAGLGHSGQPLAPPRPIPLPTPPVNALDSLVPPLGANAATEGVSSEDKADPLALWRMASRARDALPNAQRLENLAWRMLGAKNRVKTAEAEGLGDQGGADRRAAEGGDVMEESDLMKVEQVNGEEPEWMHVDSTHPTDPSTQVDWLAQFTSLASPSPDLSSFRTTIDPAIKLEPDDSTTSHSTLTTDQTTLYSPDSASHLLSQLRLHNNTPPSAALASRGNVISASFVSALAQATAQSPASSTSSPAASSSSSATPRSDSDDTVSHSTLEASTISISASASSPPPTSLAAPGSTTSTYPHPSRTPPGTPPSETPECSNCHTTRTPLWRRTDSGRLCNACGLFYKLHGTMRPASMRTEVIKKRNRKGPVAVAAEGQGQGQPGQPTVQGVSLPTSMPMGSMPNGQGQFMAASFPGGPMLGSSFPMYPGGMAQGPPIHAGGMVLTPQFYGSHMGFPINVSAQLPTALPVSPTTASASAEHTLATISLPSKAHKPNSPSANPVLVTATASSASGGLVALSSTPSTSSVGSTSIHRTSSQGTAPISIGRSSSSVVSSSSTPTSSLAAHYPLPHPSVPQPLNRTSSSSTPPNSSNPQSAPHTVFVAASSPAQALLEARAGNGVPLGLIVGSPPASPSSPPAGANIVRTKSAAGMGPVRTRSPRPAPPRAPTRGGSVHLPYSGPTGGPPGRKRVRREGSGALPASLGTSPSSSFTFPSSAPFALPPGVAGWNPAHLGMGTTPWPDDDGVDMFRSESAPSALLYSEQPRVGPGGAPLRQIHRVPSVRPSAPPVVAPTPMYTPAGPGGGPGGVLSDVVGDTMALIGAQAAQNGGGVTAEDLFGTLRQIMVLAEQDKARRSGVGVSGIAFDGVVGSQGGRQPPSTNPGPRHSPPSQPPAGDQGITPGMLFNQLQQLIDLHKMQLEVQQRNAEVIAAAAYGTGNVAFTGSPNALGGMNPPTVIAAPRPVVGQQLIDLAGLMESPPSATTSEVPSPVAAVVDESPADSGVGMLSASPRTGEMRWGSVGGPTDRQGQVKSGQGQSGQSMQVDVKPGPGDHAGFAGMKPGADASVLVGGSGLWDGMGGLSGFGVSGLGMEDGFLGSGMLEDMVAFDDHQMEY</sequence>
<evidence type="ECO:0000256" key="5">
    <source>
        <dbReference type="ARBA" id="ARBA00023015"/>
    </source>
</evidence>
<dbReference type="Pfam" id="PF00320">
    <property type="entry name" value="GATA"/>
    <property type="match status" value="1"/>
</dbReference>
<dbReference type="InterPro" id="IPR000679">
    <property type="entry name" value="Znf_GATA"/>
</dbReference>
<feature type="compositionally biased region" description="Low complexity" evidence="9">
    <location>
        <begin position="825"/>
        <end position="835"/>
    </location>
</feature>
<evidence type="ECO:0000256" key="4">
    <source>
        <dbReference type="ARBA" id="ARBA00022833"/>
    </source>
</evidence>
<feature type="compositionally biased region" description="Polar residues" evidence="9">
    <location>
        <begin position="659"/>
        <end position="668"/>
    </location>
</feature>
<protein>
    <recommendedName>
        <fullName evidence="10">GATA-type domain-containing protein</fullName>
    </recommendedName>
</protein>
<dbReference type="InterPro" id="IPR013088">
    <property type="entry name" value="Znf_NHR/GATA"/>
</dbReference>
<evidence type="ECO:0000256" key="7">
    <source>
        <dbReference type="ARBA" id="ARBA00023242"/>
    </source>
</evidence>
<dbReference type="SMART" id="SM00401">
    <property type="entry name" value="ZnF_GATA"/>
    <property type="match status" value="1"/>
</dbReference>
<comment type="subcellular location">
    <subcellularLocation>
        <location evidence="1">Nucleus</location>
    </subcellularLocation>
</comment>
<evidence type="ECO:0000256" key="3">
    <source>
        <dbReference type="ARBA" id="ARBA00022771"/>
    </source>
</evidence>
<feature type="compositionally biased region" description="Low complexity" evidence="9">
    <location>
        <begin position="675"/>
        <end position="689"/>
    </location>
</feature>
<dbReference type="InterPro" id="IPR013860">
    <property type="entry name" value="AreA_GATA"/>
</dbReference>
<evidence type="ECO:0000256" key="2">
    <source>
        <dbReference type="ARBA" id="ARBA00022723"/>
    </source>
</evidence>
<keyword evidence="4" id="KW-0862">Zinc</keyword>
<name>A0A139AD16_GONPJ</name>
<feature type="compositionally biased region" description="Low complexity" evidence="9">
    <location>
        <begin position="708"/>
        <end position="720"/>
    </location>
</feature>
<feature type="region of interest" description="Disordered" evidence="9">
    <location>
        <begin position="643"/>
        <end position="724"/>
    </location>
</feature>
<dbReference type="Pfam" id="PF08550">
    <property type="entry name" value="GATA_AreA"/>
    <property type="match status" value="1"/>
</dbReference>